<dbReference type="STRING" id="525904.Tter_2252"/>
<dbReference type="EMBL" id="CP001826">
    <property type="protein sequence ID" value="ACZ43151.1"/>
    <property type="molecule type" value="Genomic_DNA"/>
</dbReference>
<organism evidence="9 10">
    <name type="scientific">Thermobaculum terrenum (strain ATCC BAA-798 / CCMEE 7001 / YNP1)</name>
    <dbReference type="NCBI Taxonomy" id="525904"/>
    <lineage>
        <taxon>Bacteria</taxon>
        <taxon>Bacillati</taxon>
        <taxon>Chloroflexota</taxon>
        <taxon>Chloroflexia</taxon>
        <taxon>Candidatus Thermobaculales</taxon>
        <taxon>Candidatus Thermobaculaceae</taxon>
        <taxon>Thermobaculum</taxon>
    </lineage>
</organism>
<evidence type="ECO:0000313" key="10">
    <source>
        <dbReference type="Proteomes" id="UP000000323"/>
    </source>
</evidence>
<evidence type="ECO:0000259" key="7">
    <source>
        <dbReference type="Pfam" id="PF00370"/>
    </source>
</evidence>
<keyword evidence="10" id="KW-1185">Reference proteome</keyword>
<protein>
    <submittedName>
        <fullName evidence="9">Carbohydrate kinase FGGY</fullName>
    </submittedName>
</protein>
<feature type="domain" description="Carbohydrate kinase FGGY N-terminal" evidence="7">
    <location>
        <begin position="7"/>
        <end position="247"/>
    </location>
</feature>
<dbReference type="AlphaFoldDB" id="D1CHD0"/>
<dbReference type="Proteomes" id="UP000000323">
    <property type="component" value="Chromosome 2"/>
</dbReference>
<feature type="domain" description="Carbohydrate kinase FGGY C-terminal" evidence="8">
    <location>
        <begin position="257"/>
        <end position="446"/>
    </location>
</feature>
<dbReference type="SUPFAM" id="SSF53067">
    <property type="entry name" value="Actin-like ATPase domain"/>
    <property type="match status" value="2"/>
</dbReference>
<keyword evidence="3" id="KW-0547">Nucleotide-binding</keyword>
<evidence type="ECO:0000313" key="9">
    <source>
        <dbReference type="EMBL" id="ACZ43151.1"/>
    </source>
</evidence>
<dbReference type="eggNOG" id="COG1070">
    <property type="taxonomic scope" value="Bacteria"/>
</dbReference>
<dbReference type="PIRSF" id="PIRSF000538">
    <property type="entry name" value="GlpK"/>
    <property type="match status" value="1"/>
</dbReference>
<keyword evidence="4 9" id="KW-0418">Kinase</keyword>
<dbReference type="InterPro" id="IPR013449">
    <property type="entry name" value="Rhamnulokinase"/>
</dbReference>
<dbReference type="Pfam" id="PF00370">
    <property type="entry name" value="FGGY_N"/>
    <property type="match status" value="1"/>
</dbReference>
<dbReference type="GO" id="GO:0008993">
    <property type="term" value="F:rhamnulokinase activity"/>
    <property type="evidence" value="ECO:0007669"/>
    <property type="project" value="InterPro"/>
</dbReference>
<dbReference type="GO" id="GO:0005524">
    <property type="term" value="F:ATP binding"/>
    <property type="evidence" value="ECO:0007669"/>
    <property type="project" value="UniProtKB-KW"/>
</dbReference>
<dbReference type="PANTHER" id="PTHR43095:SF2">
    <property type="entry name" value="GLUCONOKINASE"/>
    <property type="match status" value="1"/>
</dbReference>
<dbReference type="HOGENOM" id="CLU_039395_0_1_0"/>
<dbReference type="OrthoDB" id="9761504at2"/>
<dbReference type="InterPro" id="IPR018485">
    <property type="entry name" value="FGGY_C"/>
</dbReference>
<dbReference type="PANTHER" id="PTHR43095">
    <property type="entry name" value="SUGAR KINASE"/>
    <property type="match status" value="1"/>
</dbReference>
<proteinExistence type="inferred from homology"/>
<comment type="similarity">
    <text evidence="1">Belongs to the FGGY kinase family.</text>
</comment>
<evidence type="ECO:0000256" key="1">
    <source>
        <dbReference type="ARBA" id="ARBA00009156"/>
    </source>
</evidence>
<evidence type="ECO:0000256" key="5">
    <source>
        <dbReference type="ARBA" id="ARBA00022840"/>
    </source>
</evidence>
<keyword evidence="6" id="KW-0684">Rhamnose metabolism</keyword>
<evidence type="ECO:0000256" key="4">
    <source>
        <dbReference type="ARBA" id="ARBA00022777"/>
    </source>
</evidence>
<dbReference type="RefSeq" id="WP_012876182.1">
    <property type="nucleotide sequence ID" value="NC_013526.1"/>
</dbReference>
<name>D1CHD0_THET1</name>
<accession>D1CHD0</accession>
<dbReference type="Pfam" id="PF02782">
    <property type="entry name" value="FGGY_C"/>
    <property type="match status" value="1"/>
</dbReference>
<evidence type="ECO:0000256" key="2">
    <source>
        <dbReference type="ARBA" id="ARBA00022679"/>
    </source>
</evidence>
<keyword evidence="5" id="KW-0067">ATP-binding</keyword>
<evidence type="ECO:0000259" key="8">
    <source>
        <dbReference type="Pfam" id="PF02782"/>
    </source>
</evidence>
<evidence type="ECO:0000256" key="6">
    <source>
        <dbReference type="ARBA" id="ARBA00023308"/>
    </source>
</evidence>
<dbReference type="InterPro" id="IPR018484">
    <property type="entry name" value="FGGY_N"/>
</dbReference>
<reference evidence="10" key="1">
    <citation type="journal article" date="2010" name="Stand. Genomic Sci.">
        <title>Complete genome sequence of 'Thermobaculum terrenum' type strain (YNP1).</title>
        <authorList>
            <person name="Kiss H."/>
            <person name="Cleland D."/>
            <person name="Lapidus A."/>
            <person name="Lucas S."/>
            <person name="Glavina Del Rio T."/>
            <person name="Nolan M."/>
            <person name="Tice H."/>
            <person name="Han C."/>
            <person name="Goodwin L."/>
            <person name="Pitluck S."/>
            <person name="Liolios K."/>
            <person name="Ivanova N."/>
            <person name="Mavromatis K."/>
            <person name="Ovchinnikova G."/>
            <person name="Pati A."/>
            <person name="Chen A."/>
            <person name="Palaniappan K."/>
            <person name="Land M."/>
            <person name="Hauser L."/>
            <person name="Chang Y."/>
            <person name="Jeffries C."/>
            <person name="Lu M."/>
            <person name="Brettin T."/>
            <person name="Detter J."/>
            <person name="Goker M."/>
            <person name="Tindall B."/>
            <person name="Beck B."/>
            <person name="McDermott T."/>
            <person name="Woyke T."/>
            <person name="Bristow J."/>
            <person name="Eisen J."/>
            <person name="Markowitz V."/>
            <person name="Hugenholtz P."/>
            <person name="Kyrpides N."/>
            <person name="Klenk H."/>
            <person name="Cheng J."/>
        </authorList>
    </citation>
    <scope>NUCLEOTIDE SEQUENCE [LARGE SCALE GENOMIC DNA]</scope>
    <source>
        <strain evidence="10">ATCC BAA-798 / YNP1</strain>
    </source>
</reference>
<gene>
    <name evidence="9" type="ordered locus">Tter_2252</name>
</gene>
<dbReference type="InterPro" id="IPR050406">
    <property type="entry name" value="FGGY_Carb_Kinase"/>
</dbReference>
<dbReference type="GO" id="GO:0019301">
    <property type="term" value="P:rhamnose catabolic process"/>
    <property type="evidence" value="ECO:0007669"/>
    <property type="project" value="InterPro"/>
</dbReference>
<evidence type="ECO:0000256" key="3">
    <source>
        <dbReference type="ARBA" id="ARBA00022741"/>
    </source>
</evidence>
<dbReference type="InterPro" id="IPR000577">
    <property type="entry name" value="Carb_kinase_FGGY"/>
</dbReference>
<dbReference type="CDD" id="cd07771">
    <property type="entry name" value="ASKHA_NBD_FGGY_RhaB-like"/>
    <property type="match status" value="1"/>
</dbReference>
<sequence>MGGVASYVGVDLGAESGRVLLGELEGDRFSVREVHRFANVPVRLPDGLHWDILHIYRQVLEGVSKALRAASGEVRSLGVDSWAVDYGLLDSRCALISNPYHYRDARTEGMMERAFERLPRSEIFRRTGIQFMPINTLYQLLAEASHPEISLAQHFLMIPDLLNFWLTGVMASEYTNATTTQLFSARDRAWDLELIELMGIPSRIFGEVVAPGTRLGTLRDEVGRELGAHGQLEVVAVASHDTASAVVAVPAESDSFAYISSGTWSLVGTELAEPLLDEPALRYNFTNEGGYGGTVRFLRNVMGLWIVQECRRAWEREGEVLDYDALMAEAGRAQGMVAFIDPDAPEFLRPGDMPSRVVDFCRRTGQRPPSTRGEVVRCVLESLALKYRWVVERLVEVTGREVSALHVVGGGSRNALLCQYTADALGMEVIAGPVEATALGNIAVQALGGHDLREIRQVIRGSVSLRSYEPSPERGLWEEGYQRFLSILQHTEE</sequence>
<keyword evidence="2" id="KW-0808">Transferase</keyword>
<dbReference type="KEGG" id="ttr:Tter_2252"/>
<dbReference type="Gene3D" id="3.30.420.40">
    <property type="match status" value="2"/>
</dbReference>
<dbReference type="InterPro" id="IPR043129">
    <property type="entry name" value="ATPase_NBD"/>
</dbReference>